<feature type="DNA-binding region" description="Fork-head" evidence="4">
    <location>
        <begin position="53"/>
        <end position="147"/>
    </location>
</feature>
<feature type="region of interest" description="Disordered" evidence="5">
    <location>
        <begin position="317"/>
        <end position="338"/>
    </location>
</feature>
<dbReference type="PANTHER" id="PTHR46262">
    <property type="entry name" value="FORKHEAD BOX PROTEIN BINIOU"/>
    <property type="match status" value="1"/>
</dbReference>
<feature type="compositionally biased region" description="Polar residues" evidence="5">
    <location>
        <begin position="317"/>
        <end position="328"/>
    </location>
</feature>
<comment type="subcellular location">
    <subcellularLocation>
        <location evidence="1 4">Nucleus</location>
    </subcellularLocation>
</comment>
<dbReference type="GO" id="GO:0003700">
    <property type="term" value="F:DNA-binding transcription factor activity"/>
    <property type="evidence" value="ECO:0007669"/>
    <property type="project" value="InterPro"/>
</dbReference>
<feature type="domain" description="Fork-head" evidence="6">
    <location>
        <begin position="53"/>
        <end position="147"/>
    </location>
</feature>
<dbReference type="GO" id="GO:0048731">
    <property type="term" value="P:system development"/>
    <property type="evidence" value="ECO:0007669"/>
    <property type="project" value="UniProtKB-ARBA"/>
</dbReference>
<evidence type="ECO:0000313" key="7">
    <source>
        <dbReference type="EMBL" id="CAH69695.1"/>
    </source>
</evidence>
<keyword evidence="2 4" id="KW-0238">DNA-binding</keyword>
<gene>
    <name evidence="7" type="primary">FoxF</name>
</gene>
<dbReference type="InterPro" id="IPR030456">
    <property type="entry name" value="TF_fork_head_CS_2"/>
</dbReference>
<keyword evidence="3 4" id="KW-0539">Nucleus</keyword>
<evidence type="ECO:0000256" key="3">
    <source>
        <dbReference type="ARBA" id="ARBA00023242"/>
    </source>
</evidence>
<dbReference type="InterPro" id="IPR001766">
    <property type="entry name" value="Fork_head_dom"/>
</dbReference>
<dbReference type="GO" id="GO:0043565">
    <property type="term" value="F:sequence-specific DNA binding"/>
    <property type="evidence" value="ECO:0007669"/>
    <property type="project" value="InterPro"/>
</dbReference>
<dbReference type="InterPro" id="IPR036388">
    <property type="entry name" value="WH-like_DNA-bd_sf"/>
</dbReference>
<dbReference type="PROSITE" id="PS50039">
    <property type="entry name" value="FORK_HEAD_3"/>
    <property type="match status" value="1"/>
</dbReference>
<proteinExistence type="evidence at transcript level"/>
<dbReference type="Pfam" id="PF00250">
    <property type="entry name" value="Forkhead"/>
    <property type="match status" value="1"/>
</dbReference>
<dbReference type="Gene3D" id="1.10.10.10">
    <property type="entry name" value="Winged helix-like DNA-binding domain superfamily/Winged helix DNA-binding domain"/>
    <property type="match status" value="1"/>
</dbReference>
<evidence type="ECO:0000256" key="5">
    <source>
        <dbReference type="SAM" id="MobiDB-lite"/>
    </source>
</evidence>
<dbReference type="EMBL" id="AJ854304">
    <property type="protein sequence ID" value="CAH69695.1"/>
    <property type="molecule type" value="mRNA"/>
</dbReference>
<evidence type="ECO:0000256" key="4">
    <source>
        <dbReference type="PROSITE-ProRule" id="PRU00089"/>
    </source>
</evidence>
<sequence>MTQEGTVENIQPTETSTNTTLNGDATTGAATSATPCDESGKKKTNVGVRRHEKPPYSYIALIVMAIQSSATKRLTLSEIYQFLQQRFPFFRGPYQGWKNSVRHNLSLNECFIKLPKGLGRPGKGHYWTIDPASEFMFEEGSFAGDARVRRKCQALKPYGMLNLLLNNMVGSASMLGYDMLSGSQGTGTSPLQTLSPCSANSLNGMVNSTQGLMDTTGLMSYTSSMSGSLSGNLNPAPHGSAGVGGTGSAYMPSCSVGMSANDYGNGPNTVFTSQTTASLDNMSSGYTMSWAPAPTGHARYIKQQQDCTGATRFIKQQQDSGVGNTVSPTPAAESPPMHAMTPVTQGETVPQQQQHYLPQHNTQDVSDMAGNMSMRGLQSMADSSMCDRKPSYLLSSLQSSIHTGYYPHQMFYVYILHRGFFLFIQGKCPFPLDGDS</sequence>
<dbReference type="SUPFAM" id="SSF46785">
    <property type="entry name" value="Winged helix' DNA-binding domain"/>
    <property type="match status" value="1"/>
</dbReference>
<name>Q5K0A4_BRAFL</name>
<feature type="compositionally biased region" description="Low complexity" evidence="5">
    <location>
        <begin position="25"/>
        <end position="34"/>
    </location>
</feature>
<dbReference type="AlphaFoldDB" id="Q5K0A4"/>
<evidence type="ECO:0000259" key="6">
    <source>
        <dbReference type="PROSITE" id="PS50039"/>
    </source>
</evidence>
<evidence type="ECO:0000256" key="2">
    <source>
        <dbReference type="ARBA" id="ARBA00023125"/>
    </source>
</evidence>
<feature type="region of interest" description="Disordered" evidence="5">
    <location>
        <begin position="1"/>
        <end position="47"/>
    </location>
</feature>
<reference evidence="7" key="1">
    <citation type="submission" date="2004-11" db="EMBL/GenBank/DDBJ databases">
        <title>Clustered Fox transcription factors in amphioxus and the evolution of the chordate mesoderm.</title>
        <authorList>
            <person name="Mazet F."/>
            <person name="Amemiya C.T."/>
            <person name="Shimeld S.M."/>
        </authorList>
    </citation>
    <scope>NUCLEOTIDE SEQUENCE</scope>
</reference>
<dbReference type="PROSITE" id="PS00658">
    <property type="entry name" value="FORK_HEAD_2"/>
    <property type="match status" value="1"/>
</dbReference>
<evidence type="ECO:0000256" key="1">
    <source>
        <dbReference type="ARBA" id="ARBA00004123"/>
    </source>
</evidence>
<dbReference type="InterPro" id="IPR018122">
    <property type="entry name" value="TF_fork_head_CS_1"/>
</dbReference>
<protein>
    <submittedName>
        <fullName evidence="7">Forkhead transcription factor</fullName>
    </submittedName>
</protein>
<dbReference type="PROSITE" id="PS00657">
    <property type="entry name" value="FORK_HEAD_1"/>
    <property type="match status" value="1"/>
</dbReference>
<dbReference type="PANTHER" id="PTHR46262:SF2">
    <property type="entry name" value="FORKHEAD BOX PROTEIN BINIOU"/>
    <property type="match status" value="1"/>
</dbReference>
<organism evidence="7">
    <name type="scientific">Branchiostoma floridae</name>
    <name type="common">Florida lancelet</name>
    <name type="synonym">Amphioxus</name>
    <dbReference type="NCBI Taxonomy" id="7739"/>
    <lineage>
        <taxon>Eukaryota</taxon>
        <taxon>Metazoa</taxon>
        <taxon>Chordata</taxon>
        <taxon>Cephalochordata</taxon>
        <taxon>Leptocardii</taxon>
        <taxon>Amphioxiformes</taxon>
        <taxon>Branchiostomatidae</taxon>
        <taxon>Branchiostoma</taxon>
    </lineage>
</organism>
<feature type="compositionally biased region" description="Polar residues" evidence="5">
    <location>
        <begin position="1"/>
        <end position="24"/>
    </location>
</feature>
<dbReference type="FunFam" id="1.10.10.10:FF:000071">
    <property type="entry name" value="Forkhead box F1"/>
    <property type="match status" value="1"/>
</dbReference>
<dbReference type="GO" id="GO:0005634">
    <property type="term" value="C:nucleus"/>
    <property type="evidence" value="ECO:0007669"/>
    <property type="project" value="UniProtKB-SubCell"/>
</dbReference>
<dbReference type="InterPro" id="IPR036390">
    <property type="entry name" value="WH_DNA-bd_sf"/>
</dbReference>
<dbReference type="PRINTS" id="PR00053">
    <property type="entry name" value="FORKHEAD"/>
</dbReference>
<dbReference type="InterPro" id="IPR051770">
    <property type="entry name" value="Forkhead_box_regulator"/>
</dbReference>
<accession>Q5K0A4</accession>
<dbReference type="SMART" id="SM00339">
    <property type="entry name" value="FH"/>
    <property type="match status" value="1"/>
</dbReference>